<sequence length="998" mass="117635">MDQEQKYHFHIPFVNNQQEKKAEIKLTIIGLIDVSASMYTRWEWVANFWNKSIPKDNLITLTFDHRAKKVHNNVLSQNIEDHGEGTTEIVPAFELLENEIVKVPKDHNITVIFISDGQDNHVNTIEQRMKQKLKGNVQKRNINFICLGIEDEFPTFLAMQLRQLYHKGDPQIPALYLIEHASEQAFHNKFEIMKRYFYTTKMLQVNNVVNLFPYDEEVTDEVYEGQWVYSLKSDLKFINYPGVQIIPIEQSQLEIDDVVDLFRSWVQNIQIRIMGKHEDSREKAKKCLQIVNSITNRLTEYFQMDVLNFKMEEINDPNQPFKIRAKRNYAYKYGNKLLFFVKELAQLSEGSNPNEVDDFEAAKRLNIGTIVGKHHQKALALKGITVQEFKQIREEFQQIIQNCKINPQNEQGQERSVISLENFRDIISQKQDILEGLKFVKTQYDFAETFPLVGHGLKVKRNDGSFVNPWLIQVQSFAKHNKVIDSAYLIKNNFNVQLQIGDNQTEEINCILPLFPQSDNDLQAVLRSRIIKLLLTFMVQQNVDTLYEETYLALLSNSLINVLKKQKSQWQTEIMEQIFETTKLVYSGTKNFENYLQKLLHNPNQAYLEKEAEYEDYVSTAKPFIHLFYLSKLGNVVKDFELEFERLIIYYFIREQYKHQQQLSYYLKLKLEKQDENLVQEQLKATFEKHVSIKHFRNSITKEIEETLLNKYQKDSTLIGLNEEKVFNHDLKLTLDAIEAFYEQFKGVKFDQQRYVHIIYHALKLQEKDVFLTRVNYNNLKEIQKAMIQENKGNLTKGTSAIKQALEKEYQVWFIKNHMLVQPLTYEQLQIECQQKGININTIAYNVKSGLSSNCCMAKQCPYYLIVNGLDFKRHVQTWGRKVPQGFHQYVRSEILKGQNIEQIIQSSTQKWKKFPNLYLGNEDIVHQYIKLISESLPIEYQIKELPKEQLLHHQVKLTFPQKQKVKKYGNKRGQNRQNQRGGFIRGRGRGRGRGRKH</sequence>
<accession>A0A8S1SKN8</accession>
<keyword evidence="3" id="KW-1185">Reference proteome</keyword>
<dbReference type="EMBL" id="CAJJDP010000012">
    <property type="protein sequence ID" value="CAD8142041.1"/>
    <property type="molecule type" value="Genomic_DNA"/>
</dbReference>
<evidence type="ECO:0000313" key="2">
    <source>
        <dbReference type="EMBL" id="CAD8142041.1"/>
    </source>
</evidence>
<feature type="region of interest" description="Disordered" evidence="1">
    <location>
        <begin position="962"/>
        <end position="998"/>
    </location>
</feature>
<evidence type="ECO:0000256" key="1">
    <source>
        <dbReference type="SAM" id="MobiDB-lite"/>
    </source>
</evidence>
<reference evidence="2" key="1">
    <citation type="submission" date="2021-01" db="EMBL/GenBank/DDBJ databases">
        <authorList>
            <consortium name="Genoscope - CEA"/>
            <person name="William W."/>
        </authorList>
    </citation>
    <scope>NUCLEOTIDE SEQUENCE</scope>
</reference>
<dbReference type="AlphaFoldDB" id="A0A8S1SKN8"/>
<proteinExistence type="predicted"/>
<dbReference type="Proteomes" id="UP000683925">
    <property type="component" value="Unassembled WGS sequence"/>
</dbReference>
<dbReference type="OrthoDB" id="295145at2759"/>
<protein>
    <recommendedName>
        <fullName evidence="4">VWFA domain-containing protein</fullName>
    </recommendedName>
</protein>
<dbReference type="OMA" id="YFIREQY"/>
<gene>
    <name evidence="2" type="ORF">POCTA_138.1.T0130262</name>
</gene>
<dbReference type="CDD" id="cd00198">
    <property type="entry name" value="vWFA"/>
    <property type="match status" value="1"/>
</dbReference>
<organism evidence="2 3">
    <name type="scientific">Paramecium octaurelia</name>
    <dbReference type="NCBI Taxonomy" id="43137"/>
    <lineage>
        <taxon>Eukaryota</taxon>
        <taxon>Sar</taxon>
        <taxon>Alveolata</taxon>
        <taxon>Ciliophora</taxon>
        <taxon>Intramacronucleata</taxon>
        <taxon>Oligohymenophorea</taxon>
        <taxon>Peniculida</taxon>
        <taxon>Parameciidae</taxon>
        <taxon>Paramecium</taxon>
    </lineage>
</organism>
<evidence type="ECO:0000313" key="3">
    <source>
        <dbReference type="Proteomes" id="UP000683925"/>
    </source>
</evidence>
<comment type="caution">
    <text evidence="2">The sequence shown here is derived from an EMBL/GenBank/DDBJ whole genome shotgun (WGS) entry which is preliminary data.</text>
</comment>
<feature type="compositionally biased region" description="Basic residues" evidence="1">
    <location>
        <begin position="964"/>
        <end position="975"/>
    </location>
</feature>
<name>A0A8S1SKN8_PAROT</name>
<evidence type="ECO:0008006" key="4">
    <source>
        <dbReference type="Google" id="ProtNLM"/>
    </source>
</evidence>
<feature type="compositionally biased region" description="Basic residues" evidence="1">
    <location>
        <begin position="987"/>
        <end position="998"/>
    </location>
</feature>